<accession>A0A7D6VH45</accession>
<sequence length="61" mass="6375">MRTLPPRFAEIDYRDEVLSVESAPGASPLALAGCCLGPRRAVSVITGFIDAVTSGEQQLAA</sequence>
<proteinExistence type="predicted"/>
<keyword evidence="2" id="KW-1185">Reference proteome</keyword>
<dbReference type="Proteomes" id="UP000515512">
    <property type="component" value="Chromosome"/>
</dbReference>
<name>A0A7D6VH45_9NOCA</name>
<dbReference type="AlphaFoldDB" id="A0A7D6VH45"/>
<dbReference type="PROSITE" id="PS51257">
    <property type="entry name" value="PROKAR_LIPOPROTEIN"/>
    <property type="match status" value="1"/>
</dbReference>
<evidence type="ECO:0000313" key="1">
    <source>
        <dbReference type="EMBL" id="QLY29550.1"/>
    </source>
</evidence>
<dbReference type="EMBL" id="CP059399">
    <property type="protein sequence ID" value="QLY29550.1"/>
    <property type="molecule type" value="Genomic_DNA"/>
</dbReference>
<gene>
    <name evidence="1" type="ORF">H0264_30530</name>
</gene>
<evidence type="ECO:0000313" key="2">
    <source>
        <dbReference type="Proteomes" id="UP000515512"/>
    </source>
</evidence>
<dbReference type="KEGG" id="nhu:H0264_30530"/>
<organism evidence="1 2">
    <name type="scientific">Nocardia huaxiensis</name>
    <dbReference type="NCBI Taxonomy" id="2755382"/>
    <lineage>
        <taxon>Bacteria</taxon>
        <taxon>Bacillati</taxon>
        <taxon>Actinomycetota</taxon>
        <taxon>Actinomycetes</taxon>
        <taxon>Mycobacteriales</taxon>
        <taxon>Nocardiaceae</taxon>
        <taxon>Nocardia</taxon>
    </lineage>
</organism>
<dbReference type="RefSeq" id="WP_181580754.1">
    <property type="nucleotide sequence ID" value="NZ_CP059399.1"/>
</dbReference>
<reference evidence="1 2" key="1">
    <citation type="submission" date="2020-07" db="EMBL/GenBank/DDBJ databases">
        <authorList>
            <person name="Zhuang K."/>
            <person name="Ran Y."/>
        </authorList>
    </citation>
    <scope>NUCLEOTIDE SEQUENCE [LARGE SCALE GENOMIC DNA]</scope>
    <source>
        <strain evidence="1 2">WCH-YHL-001</strain>
    </source>
</reference>
<protein>
    <submittedName>
        <fullName evidence="1">Uncharacterized protein</fullName>
    </submittedName>
</protein>